<feature type="domain" description="Chromatin target of PRMT1 protein C-terminal" evidence="3">
    <location>
        <begin position="626"/>
        <end position="722"/>
    </location>
</feature>
<dbReference type="InterPro" id="IPR011042">
    <property type="entry name" value="6-blade_b-propeller_TolB-like"/>
</dbReference>
<dbReference type="AlphaFoldDB" id="A0A176W7G7"/>
<dbReference type="Pfam" id="PF13865">
    <property type="entry name" value="FoP_duplication"/>
    <property type="match status" value="1"/>
</dbReference>
<dbReference type="SMART" id="SM01218">
    <property type="entry name" value="FoP_duplication"/>
    <property type="match status" value="1"/>
</dbReference>
<organism evidence="4 5">
    <name type="scientific">Marchantia polymorpha subsp. ruderalis</name>
    <dbReference type="NCBI Taxonomy" id="1480154"/>
    <lineage>
        <taxon>Eukaryota</taxon>
        <taxon>Viridiplantae</taxon>
        <taxon>Streptophyta</taxon>
        <taxon>Embryophyta</taxon>
        <taxon>Marchantiophyta</taxon>
        <taxon>Marchantiopsida</taxon>
        <taxon>Marchantiidae</taxon>
        <taxon>Marchantiales</taxon>
        <taxon>Marchantiaceae</taxon>
        <taxon>Marchantia</taxon>
    </lineage>
</organism>
<feature type="compositionally biased region" description="Gly residues" evidence="2">
    <location>
        <begin position="531"/>
        <end position="572"/>
    </location>
</feature>
<sequence>MKRSLCLARRLPSCVCWNSRDVIPSSSAICSVSATGNLPIPNFKRRLSGERLRVQHENSEKRCLPLGTRVTAEENRNALLSNASSLAADERREQIFISDTEHHRIIVVNQAGNILDCIGSSPGFEDGTFENAMLCCPSSTVYDELNDCLYIADSKNNVIRRADLSKRTVDTVGRNMDDSESPLWSRILKWMRGFGFVSNKKPQQQTEEITDGARNKTTLSNPWHLNLAVNGSLIVASRGAFAQFAVLMTVLCPALNHRGSLTPLPESRPKSLAKTGSTTTLKLSNFGCLGFPSWWFIQPLSLLTADRDNVSTAPSTSQEDNILCHEIQLQPGRCLVCIDPVLPEGMALAAPVDDKAVLRQARGSVVDLSMFGGRLVSHKISGAQQWVDDFEDLEAEDESFDELVGPLKSEYGLPLYTFIDASLGSGEVQVDAVLYLKPSGSGSTKVSTSSAIKLASGDRTTMQAEYPGAVFLLSQVNAGILRFARGHGHARARLETRHTAGLEEEEDEEKEEQLELELAEEQTQKRSRLRGTGGRAGGEMQGSQGRAGAGGGSGSGSGSGGGSGSGRHGGYPGRANGVANNNLGAGAGLAYGGMPGGYVFNNWVGYGNYQMPSLMPMPPVVPRSYGRGSASHSFVPLGVQGAGILKRPSGPPQGQSMHGRSNRNRGHNGRSWGSRDRDRDRKNLTKEALDADLDEYRMKDKKFGGQSLDAELDEYWKKKEDSDLLPEEDELKDSGEGGADIGAKDGKVPAGGTTSSRHSHGDKQSADGSKSKSPSKDA</sequence>
<keyword evidence="5" id="KW-1185">Reference proteome</keyword>
<protein>
    <recommendedName>
        <fullName evidence="3">Chromatin target of PRMT1 protein C-terminal domain-containing protein</fullName>
    </recommendedName>
</protein>
<dbReference type="PANTHER" id="PTHR46388:SF2">
    <property type="entry name" value="NHL REPEAT-CONTAINING PROTEIN 2"/>
    <property type="match status" value="1"/>
</dbReference>
<feature type="compositionally biased region" description="Basic and acidic residues" evidence="2">
    <location>
        <begin position="673"/>
        <end position="686"/>
    </location>
</feature>
<comment type="caution">
    <text evidence="4">The sequence shown here is derived from an EMBL/GenBank/DDBJ whole genome shotgun (WGS) entry which is preliminary data.</text>
</comment>
<dbReference type="EMBL" id="LVLJ01001770">
    <property type="protein sequence ID" value="OAE28076.1"/>
    <property type="molecule type" value="Genomic_DNA"/>
</dbReference>
<dbReference type="GO" id="GO:0003723">
    <property type="term" value="F:RNA binding"/>
    <property type="evidence" value="ECO:0007669"/>
    <property type="project" value="UniProtKB-KW"/>
</dbReference>
<keyword evidence="1" id="KW-0694">RNA-binding</keyword>
<gene>
    <name evidence="4" type="ORF">AXG93_4577s1070</name>
</gene>
<dbReference type="Gene3D" id="2.120.10.30">
    <property type="entry name" value="TolB, C-terminal domain"/>
    <property type="match status" value="1"/>
</dbReference>
<dbReference type="PANTHER" id="PTHR46388">
    <property type="entry name" value="NHL REPEAT-CONTAINING PROTEIN 2"/>
    <property type="match status" value="1"/>
</dbReference>
<feature type="region of interest" description="Disordered" evidence="2">
    <location>
        <begin position="719"/>
        <end position="778"/>
    </location>
</feature>
<feature type="region of interest" description="Disordered" evidence="2">
    <location>
        <begin position="641"/>
        <end position="686"/>
    </location>
</feature>
<evidence type="ECO:0000313" key="4">
    <source>
        <dbReference type="EMBL" id="OAE28076.1"/>
    </source>
</evidence>
<reference evidence="4" key="1">
    <citation type="submission" date="2016-03" db="EMBL/GenBank/DDBJ databases">
        <title>Mechanisms controlling the formation of the plant cell surface in tip-growing cells are functionally conserved among land plants.</title>
        <authorList>
            <person name="Honkanen S."/>
            <person name="Jones V.A."/>
            <person name="Morieri G."/>
            <person name="Champion C."/>
            <person name="Hetherington A.J."/>
            <person name="Kelly S."/>
            <person name="Saint-Marcoux D."/>
            <person name="Proust H."/>
            <person name="Prescott H."/>
            <person name="Dolan L."/>
        </authorList>
    </citation>
    <scope>NUCLEOTIDE SEQUENCE [LARGE SCALE GENOMIC DNA]</scope>
    <source>
        <tissue evidence="4">Whole gametophyte</tissue>
    </source>
</reference>
<name>A0A176W7G7_MARPO</name>
<proteinExistence type="predicted"/>
<evidence type="ECO:0000313" key="5">
    <source>
        <dbReference type="Proteomes" id="UP000077202"/>
    </source>
</evidence>
<dbReference type="Proteomes" id="UP000077202">
    <property type="component" value="Unassembled WGS sequence"/>
</dbReference>
<evidence type="ECO:0000256" key="2">
    <source>
        <dbReference type="SAM" id="MobiDB-lite"/>
    </source>
</evidence>
<evidence type="ECO:0000259" key="3">
    <source>
        <dbReference type="SMART" id="SM01218"/>
    </source>
</evidence>
<dbReference type="SUPFAM" id="SSF63825">
    <property type="entry name" value="YWTD domain"/>
    <property type="match status" value="1"/>
</dbReference>
<feature type="compositionally biased region" description="Acidic residues" evidence="2">
    <location>
        <begin position="502"/>
        <end position="520"/>
    </location>
</feature>
<evidence type="ECO:0000256" key="1">
    <source>
        <dbReference type="ARBA" id="ARBA00022884"/>
    </source>
</evidence>
<accession>A0A176W7G7</accession>
<feature type="region of interest" description="Disordered" evidence="2">
    <location>
        <begin position="497"/>
        <end position="573"/>
    </location>
</feature>
<dbReference type="InterPro" id="IPR025715">
    <property type="entry name" value="FoP_C"/>
</dbReference>